<dbReference type="PANTHER" id="PTHR33840">
    <property type="match status" value="1"/>
</dbReference>
<sequence>MATTFTPQRLVVLSDGTWQTPENVTPTNILKLAQAIRPVAESDGLRQTVFYEAGVGSGDGEYEKIVGGGMGVGIDLIIQQLYSFLAWNYNEGDEIYMFGFSRGAFTVRSLAGLINHAGLVRRSELQFIKEAYDLYREKVPYDSEEANAFRNSHGRQVPIKLLACFDTVGALGLPFENPATKDFNERYRFHDTTLSVLIENAIHILSIDEENKNFFPTMMNAHPEVKNQLTQLYFPGAHGGVGGGSKETEALSDSTLQFLVGEMRQRGLGLDFFDDALPIGDPTAVIPHAPPSALWKLIGAISGRRIREIHNIDELHLPSVKARYKACPEWRPPSLKAFDAHLKG</sequence>
<name>A0A7S1T6L6_9RHOD</name>
<feature type="domain" description="T6SS Phospholipase effector Tle1-like catalytic" evidence="1">
    <location>
        <begin position="9"/>
        <end position="261"/>
    </location>
</feature>
<protein>
    <recommendedName>
        <fullName evidence="1">T6SS Phospholipase effector Tle1-like catalytic domain-containing protein</fullName>
    </recommendedName>
</protein>
<reference evidence="2" key="1">
    <citation type="submission" date="2021-01" db="EMBL/GenBank/DDBJ databases">
        <authorList>
            <person name="Corre E."/>
            <person name="Pelletier E."/>
            <person name="Niang G."/>
            <person name="Scheremetjew M."/>
            <person name="Finn R."/>
            <person name="Kale V."/>
            <person name="Holt S."/>
            <person name="Cochrane G."/>
            <person name="Meng A."/>
            <person name="Brown T."/>
            <person name="Cohen L."/>
        </authorList>
    </citation>
    <scope>NUCLEOTIDE SEQUENCE</scope>
    <source>
        <strain evidence="2">SAG 36.94</strain>
    </source>
</reference>
<dbReference type="InterPro" id="IPR018712">
    <property type="entry name" value="Tle1-like_cat"/>
</dbReference>
<dbReference type="EMBL" id="HBGH01001970">
    <property type="protein sequence ID" value="CAD9224857.1"/>
    <property type="molecule type" value="Transcribed_RNA"/>
</dbReference>
<accession>A0A7S1T6L6</accession>
<gene>
    <name evidence="2" type="ORF">CCAE0312_LOCUS1049</name>
</gene>
<evidence type="ECO:0000313" key="2">
    <source>
        <dbReference type="EMBL" id="CAD9224857.1"/>
    </source>
</evidence>
<dbReference type="PANTHER" id="PTHR33840:SF1">
    <property type="entry name" value="TLE1 PHOSPHOLIPASE DOMAIN-CONTAINING PROTEIN"/>
    <property type="match status" value="1"/>
</dbReference>
<dbReference type="Pfam" id="PF09994">
    <property type="entry name" value="T6SS_Tle1-like_cat"/>
    <property type="match status" value="1"/>
</dbReference>
<evidence type="ECO:0000259" key="1">
    <source>
        <dbReference type="Pfam" id="PF09994"/>
    </source>
</evidence>
<proteinExistence type="predicted"/>
<organism evidence="2">
    <name type="scientific">Compsopogon caeruleus</name>
    <dbReference type="NCBI Taxonomy" id="31354"/>
    <lineage>
        <taxon>Eukaryota</taxon>
        <taxon>Rhodophyta</taxon>
        <taxon>Compsopogonophyceae</taxon>
        <taxon>Compsopogonales</taxon>
        <taxon>Compsopogonaceae</taxon>
        <taxon>Compsopogon</taxon>
    </lineage>
</organism>
<dbReference type="AlphaFoldDB" id="A0A7S1T6L6"/>